<dbReference type="EMBL" id="CAXLJM020000027">
    <property type="protein sequence ID" value="CAL8094890.1"/>
    <property type="molecule type" value="Genomic_DNA"/>
</dbReference>
<comment type="caution">
    <text evidence="2">The sequence shown here is derived from an EMBL/GenBank/DDBJ whole genome shotgun (WGS) entry which is preliminary data.</text>
</comment>
<feature type="region of interest" description="Disordered" evidence="1">
    <location>
        <begin position="1"/>
        <end position="22"/>
    </location>
</feature>
<name>A0ABP1QD82_9HEXA</name>
<protein>
    <submittedName>
        <fullName evidence="2">Uncharacterized protein</fullName>
    </submittedName>
</protein>
<dbReference type="PANTHER" id="PTHR19229:SF250">
    <property type="entry name" value="ABC TRANSPORTER DOMAIN-CONTAINING PROTEIN-RELATED"/>
    <property type="match status" value="1"/>
</dbReference>
<accession>A0ABP1QD82</accession>
<feature type="compositionally biased region" description="Polar residues" evidence="1">
    <location>
        <begin position="1"/>
        <end position="10"/>
    </location>
</feature>
<evidence type="ECO:0000313" key="3">
    <source>
        <dbReference type="Proteomes" id="UP001642540"/>
    </source>
</evidence>
<evidence type="ECO:0000313" key="2">
    <source>
        <dbReference type="EMBL" id="CAL8094890.1"/>
    </source>
</evidence>
<organism evidence="2 3">
    <name type="scientific">Orchesella dallaii</name>
    <dbReference type="NCBI Taxonomy" id="48710"/>
    <lineage>
        <taxon>Eukaryota</taxon>
        <taxon>Metazoa</taxon>
        <taxon>Ecdysozoa</taxon>
        <taxon>Arthropoda</taxon>
        <taxon>Hexapoda</taxon>
        <taxon>Collembola</taxon>
        <taxon>Entomobryomorpha</taxon>
        <taxon>Entomobryoidea</taxon>
        <taxon>Orchesellidae</taxon>
        <taxon>Orchesellinae</taxon>
        <taxon>Orchesella</taxon>
    </lineage>
</organism>
<reference evidence="2 3" key="1">
    <citation type="submission" date="2024-08" db="EMBL/GenBank/DDBJ databases">
        <authorList>
            <person name="Cucini C."/>
            <person name="Frati F."/>
        </authorList>
    </citation>
    <scope>NUCLEOTIDE SEQUENCE [LARGE SCALE GENOMIC DNA]</scope>
</reference>
<dbReference type="Proteomes" id="UP001642540">
    <property type="component" value="Unassembled WGS sequence"/>
</dbReference>
<dbReference type="PANTHER" id="PTHR19229">
    <property type="entry name" value="ATP-BINDING CASSETTE TRANSPORTER SUBFAMILY A ABCA"/>
    <property type="match status" value="1"/>
</dbReference>
<sequence length="156" mass="18001">MRVNTSSNVCNEDEDASLERNRVEREGHSDILVIKDLAKSYGPVKAVDNITFGAQEESCFGLLGYCDKLNHLKAKRMSILSREHRKTHTLIAYAHHFDGEETLVLFASTRGVKENHTCETVEDIATELSFYHYIDRKFEGCTVEETRENCRRLWLF</sequence>
<proteinExistence type="predicted"/>
<dbReference type="InterPro" id="IPR026082">
    <property type="entry name" value="ABCA"/>
</dbReference>
<keyword evidence="3" id="KW-1185">Reference proteome</keyword>
<gene>
    <name evidence="2" type="ORF">ODALV1_LOCUS8921</name>
</gene>
<evidence type="ECO:0000256" key="1">
    <source>
        <dbReference type="SAM" id="MobiDB-lite"/>
    </source>
</evidence>